<keyword evidence="2" id="KW-0378">Hydrolase</keyword>
<name>A0ABS8QCB4_9BURK</name>
<accession>A0ABS8QCB4</accession>
<dbReference type="Gene3D" id="3.40.50.1820">
    <property type="entry name" value="alpha/beta hydrolase"/>
    <property type="match status" value="1"/>
</dbReference>
<dbReference type="SUPFAM" id="SSF53474">
    <property type="entry name" value="alpha/beta-Hydrolases"/>
    <property type="match status" value="1"/>
</dbReference>
<dbReference type="RefSeq" id="WP_231060673.1">
    <property type="nucleotide sequence ID" value="NZ_JAJNOC010000012.1"/>
</dbReference>
<organism evidence="2 3">
    <name type="scientific">Massilia phyllostachyos</name>
    <dbReference type="NCBI Taxonomy" id="2898585"/>
    <lineage>
        <taxon>Bacteria</taxon>
        <taxon>Pseudomonadati</taxon>
        <taxon>Pseudomonadota</taxon>
        <taxon>Betaproteobacteria</taxon>
        <taxon>Burkholderiales</taxon>
        <taxon>Oxalobacteraceae</taxon>
        <taxon>Telluria group</taxon>
        <taxon>Massilia</taxon>
    </lineage>
</organism>
<dbReference type="InterPro" id="IPR029058">
    <property type="entry name" value="AB_hydrolase_fold"/>
</dbReference>
<dbReference type="EMBL" id="JAJNOC010000012">
    <property type="protein sequence ID" value="MCD2519403.1"/>
    <property type="molecule type" value="Genomic_DNA"/>
</dbReference>
<proteinExistence type="predicted"/>
<dbReference type="NCBIfam" id="TIGR03101">
    <property type="entry name" value="hydr2_PEP"/>
    <property type="match status" value="1"/>
</dbReference>
<reference evidence="2" key="1">
    <citation type="submission" date="2021-11" db="EMBL/GenBank/DDBJ databases">
        <title>The complete genome of Massilia sp sp. G4R7.</title>
        <authorList>
            <person name="Liu L."/>
            <person name="Yue J."/>
            <person name="Yuan J."/>
            <person name="Yang F."/>
            <person name="Li L."/>
        </authorList>
    </citation>
    <scope>NUCLEOTIDE SEQUENCE</scope>
    <source>
        <strain evidence="2">G4R7</strain>
    </source>
</reference>
<evidence type="ECO:0000313" key="2">
    <source>
        <dbReference type="EMBL" id="MCD2519403.1"/>
    </source>
</evidence>
<evidence type="ECO:0000313" key="3">
    <source>
        <dbReference type="Proteomes" id="UP001179361"/>
    </source>
</evidence>
<gene>
    <name evidence="2" type="ORF">LQ564_24165</name>
</gene>
<feature type="domain" description="Serine aminopeptidase S33" evidence="1">
    <location>
        <begin position="31"/>
        <end position="165"/>
    </location>
</feature>
<dbReference type="InterPro" id="IPR022742">
    <property type="entry name" value="Hydrolase_4"/>
</dbReference>
<dbReference type="Pfam" id="PF12146">
    <property type="entry name" value="Hydrolase_4"/>
    <property type="match status" value="1"/>
</dbReference>
<comment type="caution">
    <text evidence="2">The sequence shown here is derived from an EMBL/GenBank/DDBJ whole genome shotgun (WGS) entry which is preliminary data.</text>
</comment>
<evidence type="ECO:0000259" key="1">
    <source>
        <dbReference type="Pfam" id="PF12146"/>
    </source>
</evidence>
<dbReference type="Proteomes" id="UP001179361">
    <property type="component" value="Unassembled WGS sequence"/>
</dbReference>
<dbReference type="InterPro" id="IPR017532">
    <property type="entry name" value="Hydrolase-2_PEP"/>
</dbReference>
<protein>
    <submittedName>
        <fullName evidence="2">Hydrolase 2, exosortase A system-associated</fullName>
    </submittedName>
</protein>
<dbReference type="GO" id="GO:0016787">
    <property type="term" value="F:hydrolase activity"/>
    <property type="evidence" value="ECO:0007669"/>
    <property type="project" value="UniProtKB-KW"/>
</dbReference>
<keyword evidence="3" id="KW-1185">Reference proteome</keyword>
<sequence>MAAHRQPPPEPFFLPAPGGARFCLYHACPGAPRAALVYLHPFAEELNRSRRAVACTARALAASGVAVLQIDLGGCGDSAGEFADASWDGWLDDTAAARAWLGRRSGLPVGLWGLRLGATLALDYAASRGGVDRLLLWQPVASGAPYLTQFLRLRLAGAILQDGAVRGGTESLRDALRAGETLDIAGYALAPALAMAIDALEVSRLAVTGCPVHWIDVVASAERPLAPAAARTAWHLRSLGVDLHTHSVAAPQFWNAQETEECPALLAASVAILREARAAQGEAP</sequence>